<dbReference type="PATRIC" id="fig|1227485.3.peg.632"/>
<dbReference type="AlphaFoldDB" id="M0DYC1"/>
<accession>M0DYC1</accession>
<dbReference type="Proteomes" id="UP000011523">
    <property type="component" value="Unassembled WGS sequence"/>
</dbReference>
<organism evidence="1 2">
    <name type="scientific">Halorubrum tebenquichense DSM 14210</name>
    <dbReference type="NCBI Taxonomy" id="1227485"/>
    <lineage>
        <taxon>Archaea</taxon>
        <taxon>Methanobacteriati</taxon>
        <taxon>Methanobacteriota</taxon>
        <taxon>Stenosarchaea group</taxon>
        <taxon>Halobacteria</taxon>
        <taxon>Halobacteriales</taxon>
        <taxon>Haloferacaceae</taxon>
        <taxon>Halorubrum</taxon>
    </lineage>
</organism>
<dbReference type="InterPro" id="IPR015001">
    <property type="entry name" value="DUF1850"/>
</dbReference>
<dbReference type="EMBL" id="AOJD01000024">
    <property type="protein sequence ID" value="ELZ39813.1"/>
    <property type="molecule type" value="Genomic_DNA"/>
</dbReference>
<keyword evidence="2" id="KW-1185">Reference proteome</keyword>
<dbReference type="RefSeq" id="WP_006628356.1">
    <property type="nucleotide sequence ID" value="NZ_AOJD01000024.1"/>
</dbReference>
<dbReference type="OrthoDB" id="212141at2157"/>
<dbReference type="Pfam" id="PF08905">
    <property type="entry name" value="DUF1850"/>
    <property type="match status" value="1"/>
</dbReference>
<evidence type="ECO:0000313" key="1">
    <source>
        <dbReference type="EMBL" id="ELZ39813.1"/>
    </source>
</evidence>
<comment type="caution">
    <text evidence="1">The sequence shown here is derived from an EMBL/GenBank/DDBJ whole genome shotgun (WGS) entry which is preliminary data.</text>
</comment>
<evidence type="ECO:0000313" key="2">
    <source>
        <dbReference type="Proteomes" id="UP000011523"/>
    </source>
</evidence>
<gene>
    <name evidence="1" type="ORF">C472_03289</name>
</gene>
<reference evidence="1 2" key="1">
    <citation type="journal article" date="2014" name="PLoS Genet.">
        <title>Phylogenetically driven sequencing of extremely halophilic archaea reveals strategies for static and dynamic osmo-response.</title>
        <authorList>
            <person name="Becker E.A."/>
            <person name="Seitzer P.M."/>
            <person name="Tritt A."/>
            <person name="Larsen D."/>
            <person name="Krusor M."/>
            <person name="Yao A.I."/>
            <person name="Wu D."/>
            <person name="Madern D."/>
            <person name="Eisen J.A."/>
            <person name="Darling A.E."/>
            <person name="Facciotti M.T."/>
        </authorList>
    </citation>
    <scope>NUCLEOTIDE SEQUENCE [LARGE SCALE GENOMIC DNA]</scope>
    <source>
        <strain evidence="1 2">DSM 14210</strain>
    </source>
</reference>
<protein>
    <submittedName>
        <fullName evidence="1">TRAP-type transport system protein</fullName>
    </submittedName>
</protein>
<sequence length="170" mass="17788">MAFGSRVPVEGRTVAVAAVAVGSVLAVLAISAGVGLGGAVDAVAGEPTLVVTDENGTELLTEPVGDETEIAIEYTHSVEKTPVYDVYVADDGALVMTRMEFSSFGAGLPSQADVTERDGRYVFDPPATRHETLRLKTGSVADHDLVVGDERYDVAAMSGYGAVELTVERR</sequence>
<proteinExistence type="predicted"/>
<name>M0DYC1_9EURY</name>